<evidence type="ECO:0000313" key="3">
    <source>
        <dbReference type="Proteomes" id="UP000256970"/>
    </source>
</evidence>
<feature type="compositionally biased region" description="Basic and acidic residues" evidence="1">
    <location>
        <begin position="16"/>
        <end position="26"/>
    </location>
</feature>
<reference evidence="2 3" key="1">
    <citation type="submission" date="2016-10" db="EMBL/GenBank/DDBJ databases">
        <authorList>
            <person name="Cai Z."/>
        </authorList>
    </citation>
    <scope>NUCLEOTIDE SEQUENCE [LARGE SCALE GENOMIC DNA]</scope>
</reference>
<sequence length="90" mass="9064">MFSSKPAYSQVPAEIELERLHARSSDANDGTDDAAEAQQDEEDRHMPLTASREGHWCASNPAAAAAAPAAAAAAPAAAAATAMQATSAAA</sequence>
<name>A0A383WJ80_TETOB</name>
<accession>A0A383WJ80</accession>
<organism evidence="2 3">
    <name type="scientific">Tetradesmus obliquus</name>
    <name type="common">Green alga</name>
    <name type="synonym">Acutodesmus obliquus</name>
    <dbReference type="NCBI Taxonomy" id="3088"/>
    <lineage>
        <taxon>Eukaryota</taxon>
        <taxon>Viridiplantae</taxon>
        <taxon>Chlorophyta</taxon>
        <taxon>core chlorophytes</taxon>
        <taxon>Chlorophyceae</taxon>
        <taxon>CS clade</taxon>
        <taxon>Sphaeropleales</taxon>
        <taxon>Scenedesmaceae</taxon>
        <taxon>Tetradesmus</taxon>
    </lineage>
</organism>
<protein>
    <submittedName>
        <fullName evidence="2">Uncharacterized protein</fullName>
    </submittedName>
</protein>
<evidence type="ECO:0000256" key="1">
    <source>
        <dbReference type="SAM" id="MobiDB-lite"/>
    </source>
</evidence>
<gene>
    <name evidence="2" type="ORF">BQ4739_LOCUS17823</name>
</gene>
<dbReference type="Proteomes" id="UP000256970">
    <property type="component" value="Unassembled WGS sequence"/>
</dbReference>
<dbReference type="EMBL" id="FNXT01001285">
    <property type="protein sequence ID" value="SZX77471.1"/>
    <property type="molecule type" value="Genomic_DNA"/>
</dbReference>
<feature type="region of interest" description="Disordered" evidence="1">
    <location>
        <begin position="1"/>
        <end position="90"/>
    </location>
</feature>
<feature type="compositionally biased region" description="Low complexity" evidence="1">
    <location>
        <begin position="58"/>
        <end position="90"/>
    </location>
</feature>
<keyword evidence="3" id="KW-1185">Reference proteome</keyword>
<evidence type="ECO:0000313" key="2">
    <source>
        <dbReference type="EMBL" id="SZX77471.1"/>
    </source>
</evidence>
<dbReference type="AlphaFoldDB" id="A0A383WJ80"/>
<feature type="compositionally biased region" description="Acidic residues" evidence="1">
    <location>
        <begin position="29"/>
        <end position="41"/>
    </location>
</feature>
<proteinExistence type="predicted"/>